<dbReference type="Pfam" id="PF02654">
    <property type="entry name" value="CobS"/>
    <property type="match status" value="1"/>
</dbReference>
<sequence length="281" mass="31312">MVNDEREQVKQYVYGCVAAIQFLTILPIRMQIEFEKNILHKSVIFFPVVGALIGLIVSICGWGIGYVAPPMLGALLLVILWIALTGGLHLDGLMDSADGLLSRRSKDQMLEIMKDSRVGAFGVISAIINIALKWAALVYLLQEVANKQLSIVWLVLIIVGTSMWSRWWMVIAVSSWKPARSNGLASMFHGIKRQYVSAATTTSLFLYLMPLMFYVINISGYKDFLWLALLLPMISAIVGWVVAKWMKAKLDGLTGDTYGAMTEIIESINLVIAVMFIYTII</sequence>
<proteinExistence type="inferred from homology"/>
<comment type="subcellular location">
    <subcellularLocation>
        <location evidence="2 19">Cell membrane</location>
        <topology evidence="2 19">Multi-pass membrane protein</topology>
    </subcellularLocation>
</comment>
<evidence type="ECO:0000256" key="8">
    <source>
        <dbReference type="ARBA" id="ARBA00022573"/>
    </source>
</evidence>
<feature type="transmembrane region" description="Helical" evidence="19">
    <location>
        <begin position="195"/>
        <end position="218"/>
    </location>
</feature>
<dbReference type="GO" id="GO:0008818">
    <property type="term" value="F:cobalamin 5'-phosphate synthase activity"/>
    <property type="evidence" value="ECO:0007669"/>
    <property type="project" value="UniProtKB-UniRule"/>
</dbReference>
<comment type="catalytic activity">
    <reaction evidence="17 19">
        <text>alpha-ribazole + adenosylcob(III)inamide-GDP = adenosylcob(III)alamin + GMP + H(+)</text>
        <dbReference type="Rhea" id="RHEA:16049"/>
        <dbReference type="ChEBI" id="CHEBI:10329"/>
        <dbReference type="ChEBI" id="CHEBI:15378"/>
        <dbReference type="ChEBI" id="CHEBI:18408"/>
        <dbReference type="ChEBI" id="CHEBI:58115"/>
        <dbReference type="ChEBI" id="CHEBI:60487"/>
        <dbReference type="EC" id="2.7.8.26"/>
    </reaction>
</comment>
<dbReference type="AlphaFoldDB" id="A0A9J6ZBT2"/>
<evidence type="ECO:0000256" key="11">
    <source>
        <dbReference type="ARBA" id="ARBA00022842"/>
    </source>
</evidence>
<keyword evidence="11 19" id="KW-0460">Magnesium</keyword>
<evidence type="ECO:0000256" key="3">
    <source>
        <dbReference type="ARBA" id="ARBA00004663"/>
    </source>
</evidence>
<feature type="transmembrane region" description="Helical" evidence="19">
    <location>
        <begin position="74"/>
        <end position="97"/>
    </location>
</feature>
<keyword evidence="12 19" id="KW-1133">Transmembrane helix</keyword>
<feature type="transmembrane region" description="Helical" evidence="19">
    <location>
        <begin position="118"/>
        <end position="139"/>
    </location>
</feature>
<feature type="transmembrane region" description="Helical" evidence="19">
    <location>
        <begin position="264"/>
        <end position="280"/>
    </location>
</feature>
<dbReference type="GO" id="GO:0051073">
    <property type="term" value="F:adenosylcobinamide-GDP ribazoletransferase activity"/>
    <property type="evidence" value="ECO:0007669"/>
    <property type="project" value="UniProtKB-UniRule"/>
</dbReference>
<dbReference type="NCBIfam" id="TIGR00317">
    <property type="entry name" value="cobS"/>
    <property type="match status" value="1"/>
</dbReference>
<evidence type="ECO:0000256" key="4">
    <source>
        <dbReference type="ARBA" id="ARBA00010561"/>
    </source>
</evidence>
<evidence type="ECO:0000256" key="15">
    <source>
        <dbReference type="ARBA" id="ARBA00032605"/>
    </source>
</evidence>
<evidence type="ECO:0000256" key="1">
    <source>
        <dbReference type="ARBA" id="ARBA00001946"/>
    </source>
</evidence>
<dbReference type="InterPro" id="IPR003805">
    <property type="entry name" value="CobS"/>
</dbReference>
<evidence type="ECO:0000256" key="14">
    <source>
        <dbReference type="ARBA" id="ARBA00025228"/>
    </source>
</evidence>
<comment type="function">
    <text evidence="14 19">Joins adenosylcobinamide-GDP and alpha-ribazole to generate adenosylcobalamin (Ado-cobalamin). Also synthesizes adenosylcobalamin 5'-phosphate from adenosylcobinamide-GDP and alpha-ribazole 5'-phosphate.</text>
</comment>
<dbReference type="PANTHER" id="PTHR34148">
    <property type="entry name" value="ADENOSYLCOBINAMIDE-GDP RIBAZOLETRANSFERASE"/>
    <property type="match status" value="1"/>
</dbReference>
<evidence type="ECO:0000256" key="17">
    <source>
        <dbReference type="ARBA" id="ARBA00048623"/>
    </source>
</evidence>
<keyword evidence="9 19" id="KW-0808">Transferase</keyword>
<evidence type="ECO:0000256" key="9">
    <source>
        <dbReference type="ARBA" id="ARBA00022679"/>
    </source>
</evidence>
<evidence type="ECO:0000256" key="13">
    <source>
        <dbReference type="ARBA" id="ARBA00023136"/>
    </source>
</evidence>
<dbReference type="Proteomes" id="UP001056756">
    <property type="component" value="Chromosome"/>
</dbReference>
<evidence type="ECO:0000313" key="21">
    <source>
        <dbReference type="Proteomes" id="UP001056756"/>
    </source>
</evidence>
<dbReference type="HAMAP" id="MF_00719">
    <property type="entry name" value="CobS"/>
    <property type="match status" value="1"/>
</dbReference>
<dbReference type="EMBL" id="CP097899">
    <property type="protein sequence ID" value="URN93539.1"/>
    <property type="molecule type" value="Genomic_DNA"/>
</dbReference>
<keyword evidence="13 19" id="KW-0472">Membrane</keyword>
<keyword evidence="8 19" id="KW-0169">Cobalamin biosynthesis</keyword>
<feature type="transmembrane region" description="Helical" evidence="19">
    <location>
        <begin position="12"/>
        <end position="32"/>
    </location>
</feature>
<comment type="catalytic activity">
    <reaction evidence="18 19">
        <text>alpha-ribazole 5'-phosphate + adenosylcob(III)inamide-GDP = adenosylcob(III)alamin 5'-phosphate + GMP + H(+)</text>
        <dbReference type="Rhea" id="RHEA:23560"/>
        <dbReference type="ChEBI" id="CHEBI:15378"/>
        <dbReference type="ChEBI" id="CHEBI:57918"/>
        <dbReference type="ChEBI" id="CHEBI:58115"/>
        <dbReference type="ChEBI" id="CHEBI:60487"/>
        <dbReference type="ChEBI" id="CHEBI:60493"/>
        <dbReference type="EC" id="2.7.8.26"/>
    </reaction>
</comment>
<accession>A0A9J6ZBT2</accession>
<dbReference type="GO" id="GO:0005886">
    <property type="term" value="C:plasma membrane"/>
    <property type="evidence" value="ECO:0007669"/>
    <property type="project" value="UniProtKB-SubCell"/>
</dbReference>
<evidence type="ECO:0000256" key="2">
    <source>
        <dbReference type="ARBA" id="ARBA00004651"/>
    </source>
</evidence>
<evidence type="ECO:0000256" key="10">
    <source>
        <dbReference type="ARBA" id="ARBA00022692"/>
    </source>
</evidence>
<reference evidence="20" key="1">
    <citation type="submission" date="2022-05" db="EMBL/GenBank/DDBJ databases">
        <title>Novel bacterial taxa in a minimal lignocellulolytic consortium and its capacity to transform plastics disclosed by genome-resolved metagenomics.</title>
        <authorList>
            <person name="Rodriguez C.A.D."/>
            <person name="Diaz-Garcia L."/>
            <person name="Herrera K."/>
            <person name="Tarazona N.A."/>
            <person name="Sproer C."/>
            <person name="Overmann J."/>
            <person name="Jimenez D.J."/>
        </authorList>
    </citation>
    <scope>NUCLEOTIDE SEQUENCE</scope>
    <source>
        <strain evidence="20">MAG5</strain>
    </source>
</reference>
<dbReference type="KEGG" id="plig:NAG76_17120"/>
<comment type="pathway">
    <text evidence="3 19">Cofactor biosynthesis; adenosylcobalamin biosynthesis; adenosylcobalamin from cob(II)yrinate a,c-diamide: step 7/7.</text>
</comment>
<evidence type="ECO:0000256" key="18">
    <source>
        <dbReference type="ARBA" id="ARBA00049504"/>
    </source>
</evidence>
<protein>
    <recommendedName>
        <fullName evidence="6 19">Adenosylcobinamide-GDP ribazoletransferase</fullName>
        <ecNumber evidence="5 19">2.7.8.26</ecNumber>
    </recommendedName>
    <alternativeName>
        <fullName evidence="16 19">Cobalamin synthase</fullName>
    </alternativeName>
    <alternativeName>
        <fullName evidence="15 19">Cobalamin-5'-phosphate synthase</fullName>
    </alternativeName>
</protein>
<feature type="transmembrane region" description="Helical" evidence="19">
    <location>
        <begin position="44"/>
        <end position="68"/>
    </location>
</feature>
<comment type="similarity">
    <text evidence="4 19">Belongs to the CobS family.</text>
</comment>
<evidence type="ECO:0000256" key="6">
    <source>
        <dbReference type="ARBA" id="ARBA00015850"/>
    </source>
</evidence>
<evidence type="ECO:0000256" key="7">
    <source>
        <dbReference type="ARBA" id="ARBA00022475"/>
    </source>
</evidence>
<keyword evidence="10 19" id="KW-0812">Transmembrane</keyword>
<dbReference type="PANTHER" id="PTHR34148:SF1">
    <property type="entry name" value="ADENOSYLCOBINAMIDE-GDP RIBAZOLETRANSFERASE"/>
    <property type="match status" value="1"/>
</dbReference>
<gene>
    <name evidence="19 20" type="primary">cobS</name>
    <name evidence="20" type="ORF">NAG76_17120</name>
</gene>
<feature type="transmembrane region" description="Helical" evidence="19">
    <location>
        <begin position="151"/>
        <end position="174"/>
    </location>
</feature>
<evidence type="ECO:0000256" key="5">
    <source>
        <dbReference type="ARBA" id="ARBA00013200"/>
    </source>
</evidence>
<evidence type="ECO:0000313" key="20">
    <source>
        <dbReference type="EMBL" id="URN93539.1"/>
    </source>
</evidence>
<keyword evidence="7 19" id="KW-1003">Cell membrane</keyword>
<evidence type="ECO:0000256" key="19">
    <source>
        <dbReference type="HAMAP-Rule" id="MF_00719"/>
    </source>
</evidence>
<feature type="transmembrane region" description="Helical" evidence="19">
    <location>
        <begin position="224"/>
        <end position="243"/>
    </location>
</feature>
<name>A0A9J6ZBT2_9BACL</name>
<evidence type="ECO:0000256" key="12">
    <source>
        <dbReference type="ARBA" id="ARBA00022989"/>
    </source>
</evidence>
<organism evidence="20 21">
    <name type="scientific">Candidatus Pristimantibacillus lignocellulolyticus</name>
    <dbReference type="NCBI Taxonomy" id="2994561"/>
    <lineage>
        <taxon>Bacteria</taxon>
        <taxon>Bacillati</taxon>
        <taxon>Bacillota</taxon>
        <taxon>Bacilli</taxon>
        <taxon>Bacillales</taxon>
        <taxon>Paenibacillaceae</taxon>
        <taxon>Candidatus Pristimantibacillus</taxon>
    </lineage>
</organism>
<dbReference type="EC" id="2.7.8.26" evidence="5 19"/>
<comment type="cofactor">
    <cofactor evidence="1 19">
        <name>Mg(2+)</name>
        <dbReference type="ChEBI" id="CHEBI:18420"/>
    </cofactor>
</comment>
<evidence type="ECO:0000256" key="16">
    <source>
        <dbReference type="ARBA" id="ARBA00032853"/>
    </source>
</evidence>
<dbReference type="GO" id="GO:0009236">
    <property type="term" value="P:cobalamin biosynthetic process"/>
    <property type="evidence" value="ECO:0007669"/>
    <property type="project" value="UniProtKB-UniRule"/>
</dbReference>